<gene>
    <name evidence="1" type="ORF">P3X46_006438</name>
</gene>
<dbReference type="InterPro" id="IPR027417">
    <property type="entry name" value="P-loop_NTPase"/>
</dbReference>
<protein>
    <recommendedName>
        <fullName evidence="3">NB-ARC domain-containing protein</fullName>
    </recommendedName>
</protein>
<organism evidence="1 2">
    <name type="scientific">Hevea brasiliensis</name>
    <name type="common">Para rubber tree</name>
    <name type="synonym">Siphonia brasiliensis</name>
    <dbReference type="NCBI Taxonomy" id="3981"/>
    <lineage>
        <taxon>Eukaryota</taxon>
        <taxon>Viridiplantae</taxon>
        <taxon>Streptophyta</taxon>
        <taxon>Embryophyta</taxon>
        <taxon>Tracheophyta</taxon>
        <taxon>Spermatophyta</taxon>
        <taxon>Magnoliopsida</taxon>
        <taxon>eudicotyledons</taxon>
        <taxon>Gunneridae</taxon>
        <taxon>Pentapetalae</taxon>
        <taxon>rosids</taxon>
        <taxon>fabids</taxon>
        <taxon>Malpighiales</taxon>
        <taxon>Euphorbiaceae</taxon>
        <taxon>Crotonoideae</taxon>
        <taxon>Micrandreae</taxon>
        <taxon>Hevea</taxon>
    </lineage>
</organism>
<dbReference type="EMBL" id="JARPOI010000004">
    <property type="protein sequence ID" value="KAJ9182443.1"/>
    <property type="molecule type" value="Genomic_DNA"/>
</dbReference>
<evidence type="ECO:0000313" key="2">
    <source>
        <dbReference type="Proteomes" id="UP001174677"/>
    </source>
</evidence>
<reference evidence="1" key="1">
    <citation type="journal article" date="2023" name="Plant Biotechnol. J.">
        <title>Chromosome-level wild Hevea brasiliensis genome provides new tools for genomic-assisted breeding and valuable loci to elevate rubber yield.</title>
        <authorList>
            <person name="Cheng H."/>
            <person name="Song X."/>
            <person name="Hu Y."/>
            <person name="Wu T."/>
            <person name="Yang Q."/>
            <person name="An Z."/>
            <person name="Feng S."/>
            <person name="Deng Z."/>
            <person name="Wu W."/>
            <person name="Zeng X."/>
            <person name="Tu M."/>
            <person name="Wang X."/>
            <person name="Huang H."/>
        </authorList>
    </citation>
    <scope>NUCLEOTIDE SEQUENCE</scope>
    <source>
        <strain evidence="1">MT/VB/25A 57/8</strain>
    </source>
</reference>
<keyword evidence="2" id="KW-1185">Reference proteome</keyword>
<accession>A0ABQ9MSR6</accession>
<dbReference type="Proteomes" id="UP001174677">
    <property type="component" value="Chromosome 4"/>
</dbReference>
<evidence type="ECO:0008006" key="3">
    <source>
        <dbReference type="Google" id="ProtNLM"/>
    </source>
</evidence>
<evidence type="ECO:0000313" key="1">
    <source>
        <dbReference type="EMBL" id="KAJ9182443.1"/>
    </source>
</evidence>
<proteinExistence type="predicted"/>
<dbReference type="SUPFAM" id="SSF52540">
    <property type="entry name" value="P-loop containing nucleoside triphosphate hydrolases"/>
    <property type="match status" value="1"/>
</dbReference>
<name>A0ABQ9MSR6_HEVBR</name>
<comment type="caution">
    <text evidence="1">The sequence shown here is derived from an EMBL/GenBank/DDBJ whole genome shotgun (WGS) entry which is preliminary data.</text>
</comment>
<sequence>MRHDIGIKMKGIVERLDSIAKEKERYHFALEGRSEEPERIETTPLIDVSEVCGRKLDKDALISKLCDDIPGEISPSGPLVVSIVESFDKTQIAKMVIEAIDILRQHLFWRDLQRQLHNCVNGKKILLVLDDVRTDDFQI</sequence>